<keyword evidence="3" id="KW-1185">Reference proteome</keyword>
<feature type="compositionally biased region" description="Basic and acidic residues" evidence="1">
    <location>
        <begin position="293"/>
        <end position="303"/>
    </location>
</feature>
<evidence type="ECO:0000256" key="1">
    <source>
        <dbReference type="SAM" id="MobiDB-lite"/>
    </source>
</evidence>
<dbReference type="EMBL" id="JAPZBS010000002">
    <property type="protein sequence ID" value="KAJ5380788.1"/>
    <property type="molecule type" value="Genomic_DNA"/>
</dbReference>
<dbReference type="OrthoDB" id="4362635at2759"/>
<feature type="region of interest" description="Disordered" evidence="1">
    <location>
        <begin position="98"/>
        <end position="198"/>
    </location>
</feature>
<reference evidence="2" key="2">
    <citation type="journal article" date="2023" name="IMA Fungus">
        <title>Comparative genomic study of the Penicillium genus elucidates a diverse pangenome and 15 lateral gene transfer events.</title>
        <authorList>
            <person name="Petersen C."/>
            <person name="Sorensen T."/>
            <person name="Nielsen M.R."/>
            <person name="Sondergaard T.E."/>
            <person name="Sorensen J.L."/>
            <person name="Fitzpatrick D.A."/>
            <person name="Frisvad J.C."/>
            <person name="Nielsen K.L."/>
        </authorList>
    </citation>
    <scope>NUCLEOTIDE SEQUENCE</scope>
    <source>
        <strain evidence="2">IBT 29864</strain>
    </source>
</reference>
<reference evidence="2" key="1">
    <citation type="submission" date="2022-11" db="EMBL/GenBank/DDBJ databases">
        <authorList>
            <person name="Petersen C."/>
        </authorList>
    </citation>
    <scope>NUCLEOTIDE SEQUENCE</scope>
    <source>
        <strain evidence="2">IBT 29864</strain>
    </source>
</reference>
<accession>A0A9W9SQS4</accession>
<dbReference type="Proteomes" id="UP001147782">
    <property type="component" value="Unassembled WGS sequence"/>
</dbReference>
<dbReference type="AlphaFoldDB" id="A0A9W9SQS4"/>
<feature type="compositionally biased region" description="Basic residues" evidence="1">
    <location>
        <begin position="304"/>
        <end position="313"/>
    </location>
</feature>
<dbReference type="GeneID" id="81435324"/>
<proteinExistence type="predicted"/>
<feature type="region of interest" description="Disordered" evidence="1">
    <location>
        <begin position="1"/>
        <end position="40"/>
    </location>
</feature>
<protein>
    <submittedName>
        <fullName evidence="2">Uncharacterized protein</fullName>
    </submittedName>
</protein>
<dbReference type="RefSeq" id="XP_056558359.1">
    <property type="nucleotide sequence ID" value="XM_056696147.1"/>
</dbReference>
<evidence type="ECO:0000313" key="3">
    <source>
        <dbReference type="Proteomes" id="UP001147782"/>
    </source>
</evidence>
<feature type="compositionally biased region" description="Polar residues" evidence="1">
    <location>
        <begin position="383"/>
        <end position="397"/>
    </location>
</feature>
<sequence>MDIEEQPTIMVSLAPLNSPGLANPDKNVADETSQGPVAPAVSPISTPLIIATNDIHGSMSPLSIYDHVASQSGVLDGGTSTVSAAGDAAATDIVTFSDEVSQNPPTHNDLTVLGAPNEDAEVSRDSLAPEDVNTREDQLADNDLLDPGSSKSHIETAVSDSGIRASPDPEPASSSVKGTRSKRRMKPTVDLDSLPNPEDELTDAEIANLCCQPPRIRQRYTNYFASHGVIRAAYCRILFERLPDGELRFPEEVLRSCIPKWKERLEVYEPAESSHAGAGPSRKRKGTVTAAKRSVDDDADSRKHSPKKARKATASKSEELQVDQPISEASPLPRPVPTLRIRPVISRRTALSMGLPPGLHSSQPSTFAPAGSSDHVSKELSKASASTHDPTQNIQSDSAEDQHASLDVPNMDTRRPFFSIRPTQSTHAFSVGSSQLLDPNYLGQFAQNLTGEIQQLDLATVAIVRTSHDQGPYWRFRNLRDTLVHLRDQCVDIEARLRKHLATKDQD</sequence>
<comment type="caution">
    <text evidence="2">The sequence shown here is derived from an EMBL/GenBank/DDBJ whole genome shotgun (WGS) entry which is preliminary data.</text>
</comment>
<feature type="compositionally biased region" description="Polar residues" evidence="1">
    <location>
        <begin position="98"/>
        <end position="109"/>
    </location>
</feature>
<gene>
    <name evidence="2" type="ORF">N7496_003216</name>
</gene>
<evidence type="ECO:0000313" key="2">
    <source>
        <dbReference type="EMBL" id="KAJ5380788.1"/>
    </source>
</evidence>
<feature type="region of interest" description="Disordered" evidence="1">
    <location>
        <begin position="270"/>
        <end position="403"/>
    </location>
</feature>
<organism evidence="2 3">
    <name type="scientific">Penicillium cataractarum</name>
    <dbReference type="NCBI Taxonomy" id="2100454"/>
    <lineage>
        <taxon>Eukaryota</taxon>
        <taxon>Fungi</taxon>
        <taxon>Dikarya</taxon>
        <taxon>Ascomycota</taxon>
        <taxon>Pezizomycotina</taxon>
        <taxon>Eurotiomycetes</taxon>
        <taxon>Eurotiomycetidae</taxon>
        <taxon>Eurotiales</taxon>
        <taxon>Aspergillaceae</taxon>
        <taxon>Penicillium</taxon>
    </lineage>
</organism>
<name>A0A9W9SQS4_9EURO</name>